<dbReference type="SUPFAM" id="SSF55961">
    <property type="entry name" value="Bet v1-like"/>
    <property type="match status" value="1"/>
</dbReference>
<keyword evidence="2" id="KW-1185">Reference proteome</keyword>
<sequence length="149" mass="16740">MDTEERIVIAEREVHAPAATIFELIADPARQPQWDGNDNLDVATTSARVRAVGDVFGMRTTKGKSKENRIVAFEEGRTVAWLTADAGHEPPGHIWRWDLEPLADGGTLVRHTYDWTGVTDEARWPRHRQTTSADLRASIDRLATLAERQ</sequence>
<name>A0ABN2L550_9MICO</name>
<accession>A0ABN2L550</accession>
<evidence type="ECO:0000313" key="2">
    <source>
        <dbReference type="Proteomes" id="UP001501475"/>
    </source>
</evidence>
<dbReference type="InterPro" id="IPR023393">
    <property type="entry name" value="START-like_dom_sf"/>
</dbReference>
<dbReference type="Gene3D" id="3.30.530.20">
    <property type="match status" value="1"/>
</dbReference>
<reference evidence="1 2" key="1">
    <citation type="journal article" date="2019" name="Int. J. Syst. Evol. Microbiol.">
        <title>The Global Catalogue of Microorganisms (GCM) 10K type strain sequencing project: providing services to taxonomists for standard genome sequencing and annotation.</title>
        <authorList>
            <consortium name="The Broad Institute Genomics Platform"/>
            <consortium name="The Broad Institute Genome Sequencing Center for Infectious Disease"/>
            <person name="Wu L."/>
            <person name="Ma J."/>
        </authorList>
    </citation>
    <scope>NUCLEOTIDE SEQUENCE [LARGE SCALE GENOMIC DNA]</scope>
    <source>
        <strain evidence="1 2">JCM 15591</strain>
    </source>
</reference>
<gene>
    <name evidence="1" type="ORF">GCM10009810_35640</name>
</gene>
<proteinExistence type="predicted"/>
<dbReference type="RefSeq" id="WP_344068899.1">
    <property type="nucleotide sequence ID" value="NZ_BAAAPN010000104.1"/>
</dbReference>
<dbReference type="Pfam" id="PF10604">
    <property type="entry name" value="Polyketide_cyc2"/>
    <property type="match status" value="1"/>
</dbReference>
<dbReference type="Proteomes" id="UP001501475">
    <property type="component" value="Unassembled WGS sequence"/>
</dbReference>
<organism evidence="1 2">
    <name type="scientific">Nostocoides vanveenii</name>
    <dbReference type="NCBI Taxonomy" id="330835"/>
    <lineage>
        <taxon>Bacteria</taxon>
        <taxon>Bacillati</taxon>
        <taxon>Actinomycetota</taxon>
        <taxon>Actinomycetes</taxon>
        <taxon>Micrococcales</taxon>
        <taxon>Intrasporangiaceae</taxon>
        <taxon>Nostocoides</taxon>
    </lineage>
</organism>
<dbReference type="EMBL" id="BAAAPN010000104">
    <property type="protein sequence ID" value="GAA1775468.1"/>
    <property type="molecule type" value="Genomic_DNA"/>
</dbReference>
<dbReference type="InterPro" id="IPR019587">
    <property type="entry name" value="Polyketide_cyclase/dehydratase"/>
</dbReference>
<protein>
    <submittedName>
        <fullName evidence="1">SRPBCC family protein</fullName>
    </submittedName>
</protein>
<comment type="caution">
    <text evidence="1">The sequence shown here is derived from an EMBL/GenBank/DDBJ whole genome shotgun (WGS) entry which is preliminary data.</text>
</comment>
<evidence type="ECO:0000313" key="1">
    <source>
        <dbReference type="EMBL" id="GAA1775468.1"/>
    </source>
</evidence>